<protein>
    <recommendedName>
        <fullName evidence="3">FBD domain-containing protein</fullName>
    </recommendedName>
</protein>
<comment type="caution">
    <text evidence="1">The sequence shown here is derived from an EMBL/GenBank/DDBJ whole genome shotgun (WGS) entry which is preliminary data.</text>
</comment>
<keyword evidence="2" id="KW-1185">Reference proteome</keyword>
<reference evidence="1" key="1">
    <citation type="submission" date="2023-12" db="EMBL/GenBank/DDBJ databases">
        <title>Genome assembly of Anisodus tanguticus.</title>
        <authorList>
            <person name="Wang Y.-J."/>
        </authorList>
    </citation>
    <scope>NUCLEOTIDE SEQUENCE</scope>
    <source>
        <strain evidence="1">KB-2021</strain>
        <tissue evidence="1">Leaf</tissue>
    </source>
</reference>
<evidence type="ECO:0000313" key="1">
    <source>
        <dbReference type="EMBL" id="KAK4359969.1"/>
    </source>
</evidence>
<sequence length="117" mass="13334">MGPISYVLQLIKNSPNLSKLEIWVRATSDDAKDALKYLGTPSCLERPLNKLEHVTIKIFKSSKVKLLFVKLLLSHTPSLLSMHIYQYTSIDTNIALELNRFRRASPLAELFYSQPNS</sequence>
<dbReference type="AlphaFoldDB" id="A0AAE1RWK8"/>
<gene>
    <name evidence="1" type="ORF">RND71_022198</name>
</gene>
<name>A0AAE1RWK8_9SOLA</name>
<accession>A0AAE1RWK8</accession>
<proteinExistence type="predicted"/>
<evidence type="ECO:0000313" key="2">
    <source>
        <dbReference type="Proteomes" id="UP001291623"/>
    </source>
</evidence>
<dbReference type="Proteomes" id="UP001291623">
    <property type="component" value="Unassembled WGS sequence"/>
</dbReference>
<organism evidence="1 2">
    <name type="scientific">Anisodus tanguticus</name>
    <dbReference type="NCBI Taxonomy" id="243964"/>
    <lineage>
        <taxon>Eukaryota</taxon>
        <taxon>Viridiplantae</taxon>
        <taxon>Streptophyta</taxon>
        <taxon>Embryophyta</taxon>
        <taxon>Tracheophyta</taxon>
        <taxon>Spermatophyta</taxon>
        <taxon>Magnoliopsida</taxon>
        <taxon>eudicotyledons</taxon>
        <taxon>Gunneridae</taxon>
        <taxon>Pentapetalae</taxon>
        <taxon>asterids</taxon>
        <taxon>lamiids</taxon>
        <taxon>Solanales</taxon>
        <taxon>Solanaceae</taxon>
        <taxon>Solanoideae</taxon>
        <taxon>Hyoscyameae</taxon>
        <taxon>Anisodus</taxon>
    </lineage>
</organism>
<evidence type="ECO:0008006" key="3">
    <source>
        <dbReference type="Google" id="ProtNLM"/>
    </source>
</evidence>
<dbReference type="EMBL" id="JAVYJV010000011">
    <property type="protein sequence ID" value="KAK4359969.1"/>
    <property type="molecule type" value="Genomic_DNA"/>
</dbReference>